<reference evidence="12" key="1">
    <citation type="journal article" date="2005" name="Environ. Microbiol.">
        <title>Genetic and functional properties of uncultivated thermophilic crenarchaeotes from a subsurface gold mine as revealed by analysis of genome fragments.</title>
        <authorList>
            <person name="Nunoura T."/>
            <person name="Hirayama H."/>
            <person name="Takami H."/>
            <person name="Oida H."/>
            <person name="Nishi S."/>
            <person name="Shimamura S."/>
            <person name="Suzuki Y."/>
            <person name="Inagaki F."/>
            <person name="Takai K."/>
            <person name="Nealson K.H."/>
            <person name="Horikoshi K."/>
        </authorList>
    </citation>
    <scope>NUCLEOTIDE SEQUENCE</scope>
</reference>
<dbReference type="HAMAP" id="MF_00625">
    <property type="entry name" value="SelD"/>
    <property type="match status" value="1"/>
</dbReference>
<dbReference type="GO" id="GO:0005524">
    <property type="term" value="F:ATP binding"/>
    <property type="evidence" value="ECO:0007669"/>
    <property type="project" value="UniProtKB-UniRule"/>
</dbReference>
<dbReference type="InterPro" id="IPR023061">
    <property type="entry name" value="SelD_I"/>
</dbReference>
<dbReference type="FunFam" id="3.90.650.10:FF:000004">
    <property type="entry name" value="Selenide, water dikinase"/>
    <property type="match status" value="1"/>
</dbReference>
<feature type="binding site" evidence="9">
    <location>
        <position position="194"/>
    </location>
    <ligand>
        <name>Mg(2+)</name>
        <dbReference type="ChEBI" id="CHEBI:18420"/>
    </ligand>
</feature>
<dbReference type="InterPro" id="IPR036921">
    <property type="entry name" value="PurM-like_N_sf"/>
</dbReference>
<evidence type="ECO:0000256" key="4">
    <source>
        <dbReference type="ARBA" id="ARBA00022741"/>
    </source>
</evidence>
<feature type="binding site" evidence="9">
    <location>
        <begin position="106"/>
        <end position="108"/>
    </location>
    <ligand>
        <name>ATP</name>
        <dbReference type="ChEBI" id="CHEBI:30616"/>
        <note>ligand shared between dimeric partners</note>
    </ligand>
</feature>
<comment type="caution">
    <text evidence="9">Lacks conserved residue(s) required for the propagation of feature annotation.</text>
</comment>
<dbReference type="Pfam" id="PF02769">
    <property type="entry name" value="AIRS_C"/>
    <property type="match status" value="1"/>
</dbReference>
<keyword evidence="7 9" id="KW-0460">Magnesium</keyword>
<evidence type="ECO:0000256" key="3">
    <source>
        <dbReference type="ARBA" id="ARBA00022723"/>
    </source>
</evidence>
<dbReference type="CDD" id="cd02195">
    <property type="entry name" value="SelD"/>
    <property type="match status" value="1"/>
</dbReference>
<dbReference type="EMBL" id="AP011707">
    <property type="protein sequence ID" value="BAL55047.1"/>
    <property type="molecule type" value="Genomic_DNA"/>
</dbReference>
<dbReference type="NCBIfam" id="TIGR00476">
    <property type="entry name" value="selD"/>
    <property type="match status" value="1"/>
</dbReference>
<dbReference type="Gene3D" id="3.90.650.10">
    <property type="entry name" value="PurM-like C-terminal domain"/>
    <property type="match status" value="1"/>
</dbReference>
<dbReference type="GO" id="GO:0016260">
    <property type="term" value="P:selenocysteine biosynthetic process"/>
    <property type="evidence" value="ECO:0007669"/>
    <property type="project" value="InterPro"/>
</dbReference>
<gene>
    <name evidence="9" type="primary">selD</name>
    <name evidence="12" type="ORF">HGMM_F22D11C24</name>
</gene>
<evidence type="ECO:0000256" key="5">
    <source>
        <dbReference type="ARBA" id="ARBA00022777"/>
    </source>
</evidence>
<keyword evidence="3 9" id="KW-0479">Metal-binding</keyword>
<dbReference type="PANTHER" id="PTHR10256">
    <property type="entry name" value="SELENIDE, WATER DIKINASE"/>
    <property type="match status" value="1"/>
</dbReference>
<dbReference type="PANTHER" id="PTHR10256:SF0">
    <property type="entry name" value="INACTIVE SELENIDE, WATER DIKINASE-LIKE PROTEIN-RELATED"/>
    <property type="match status" value="1"/>
</dbReference>
<dbReference type="GO" id="GO:0000287">
    <property type="term" value="F:magnesium ion binding"/>
    <property type="evidence" value="ECO:0007669"/>
    <property type="project" value="UniProtKB-UniRule"/>
</dbReference>
<feature type="binding site" evidence="9">
    <location>
        <position position="18"/>
    </location>
    <ligand>
        <name>Mg(2+)</name>
        <dbReference type="ChEBI" id="CHEBI:18420"/>
    </ligand>
</feature>
<comment type="catalytic activity">
    <reaction evidence="9">
        <text>hydrogenselenide + ATP + H2O = selenophosphate + AMP + phosphate + 2 H(+)</text>
        <dbReference type="Rhea" id="RHEA:18737"/>
        <dbReference type="ChEBI" id="CHEBI:15377"/>
        <dbReference type="ChEBI" id="CHEBI:15378"/>
        <dbReference type="ChEBI" id="CHEBI:16144"/>
        <dbReference type="ChEBI" id="CHEBI:29317"/>
        <dbReference type="ChEBI" id="CHEBI:30616"/>
        <dbReference type="ChEBI" id="CHEBI:43474"/>
        <dbReference type="ChEBI" id="CHEBI:456215"/>
        <dbReference type="EC" id="2.7.9.3"/>
    </reaction>
</comment>
<dbReference type="SUPFAM" id="SSF56042">
    <property type="entry name" value="PurM C-terminal domain-like"/>
    <property type="match status" value="1"/>
</dbReference>
<comment type="cofactor">
    <cofactor evidence="9">
        <name>Mg(2+)</name>
        <dbReference type="ChEBI" id="CHEBI:18420"/>
    </cofactor>
    <text evidence="9">Binds 1 Mg(2+) ion per monomer.</text>
</comment>
<evidence type="ECO:0000313" key="12">
    <source>
        <dbReference type="EMBL" id="BAL55047.1"/>
    </source>
</evidence>
<dbReference type="EC" id="2.7.9.3" evidence="9"/>
<dbReference type="SUPFAM" id="SSF55326">
    <property type="entry name" value="PurM N-terminal domain-like"/>
    <property type="match status" value="1"/>
</dbReference>
<keyword evidence="6 9" id="KW-0067">ATP-binding</keyword>
<dbReference type="GO" id="GO:0005737">
    <property type="term" value="C:cytoplasm"/>
    <property type="evidence" value="ECO:0007669"/>
    <property type="project" value="TreeGrafter"/>
</dbReference>
<evidence type="ECO:0000259" key="11">
    <source>
        <dbReference type="Pfam" id="PF02769"/>
    </source>
</evidence>
<keyword evidence="5 9" id="KW-0418">Kinase</keyword>
<dbReference type="InterPro" id="IPR016188">
    <property type="entry name" value="PurM-like_N"/>
</dbReference>
<protein>
    <recommendedName>
        <fullName evidence="9">Selenide, water dikinase</fullName>
        <ecNumber evidence="9">2.7.9.3</ecNumber>
    </recommendedName>
    <alternativeName>
        <fullName evidence="9">Selenium donor protein</fullName>
    </alternativeName>
    <alternativeName>
        <fullName evidence="9">Selenophosphate synthase</fullName>
    </alternativeName>
</protein>
<feature type="domain" description="PurM-like N-terminal" evidence="10">
    <location>
        <begin position="17"/>
        <end position="123"/>
    </location>
</feature>
<feature type="binding site" description="in other chain" evidence="9">
    <location>
        <position position="58"/>
    </location>
    <ligand>
        <name>ATP</name>
        <dbReference type="ChEBI" id="CHEBI:30616"/>
        <note>ligand shared between dimeric partners</note>
    </ligand>
</feature>
<dbReference type="AlphaFoldDB" id="H5SFW1"/>
<dbReference type="GO" id="GO:0004756">
    <property type="term" value="F:selenide, water dikinase activity"/>
    <property type="evidence" value="ECO:0007669"/>
    <property type="project" value="UniProtKB-UniRule"/>
</dbReference>
<dbReference type="InterPro" id="IPR010918">
    <property type="entry name" value="PurM-like_C_dom"/>
</dbReference>
<comment type="subunit">
    <text evidence="9">Homodimer.</text>
</comment>
<feature type="binding site" evidence="9">
    <location>
        <position position="58"/>
    </location>
    <ligand>
        <name>Mg(2+)</name>
        <dbReference type="ChEBI" id="CHEBI:18420"/>
    </ligand>
</feature>
<name>H5SFW1_9BACT</name>
<dbReference type="NCBIfam" id="NF002098">
    <property type="entry name" value="PRK00943.1"/>
    <property type="match status" value="1"/>
</dbReference>
<reference evidence="12" key="2">
    <citation type="journal article" date="2012" name="PLoS ONE">
        <title>A Deeply Branching Thermophilic Bacterium with an Ancient Acetyl-CoA Pathway Dominates a Subsurface Ecosystem.</title>
        <authorList>
            <person name="Takami H."/>
            <person name="Noguchi H."/>
            <person name="Takaki Y."/>
            <person name="Uchiyama I."/>
            <person name="Toyoda A."/>
            <person name="Nishi S."/>
            <person name="Chee G.-J."/>
            <person name="Arai W."/>
            <person name="Nunoura T."/>
            <person name="Itoh T."/>
            <person name="Hattori M."/>
            <person name="Takai K."/>
        </authorList>
    </citation>
    <scope>NUCLEOTIDE SEQUENCE</scope>
</reference>
<dbReference type="PIRSF" id="PIRSF036407">
    <property type="entry name" value="Selenphspht_syn"/>
    <property type="match status" value="1"/>
</dbReference>
<comment type="function">
    <text evidence="9">Synthesizes selenophosphate from selenide and ATP.</text>
</comment>
<proteinExistence type="inferred from homology"/>
<comment type="similarity">
    <text evidence="1 9">Belongs to the selenophosphate synthase 1 family. Class I subfamily.</text>
</comment>
<evidence type="ECO:0000256" key="8">
    <source>
        <dbReference type="ARBA" id="ARBA00023266"/>
    </source>
</evidence>
<feature type="domain" description="PurM-like C-terminal" evidence="11">
    <location>
        <begin position="136"/>
        <end position="315"/>
    </location>
</feature>
<keyword evidence="8 9" id="KW-0711">Selenium</keyword>
<evidence type="ECO:0000256" key="6">
    <source>
        <dbReference type="ARBA" id="ARBA00022840"/>
    </source>
</evidence>
<evidence type="ECO:0000256" key="1">
    <source>
        <dbReference type="ARBA" id="ARBA00008026"/>
    </source>
</evidence>
<evidence type="ECO:0000256" key="2">
    <source>
        <dbReference type="ARBA" id="ARBA00022679"/>
    </source>
</evidence>
<evidence type="ECO:0000256" key="7">
    <source>
        <dbReference type="ARBA" id="ARBA00022842"/>
    </source>
</evidence>
<keyword evidence="2 9" id="KW-0808">Transferase</keyword>
<evidence type="ECO:0000256" key="9">
    <source>
        <dbReference type="HAMAP-Rule" id="MF_00625"/>
    </source>
</evidence>
<dbReference type="InterPro" id="IPR036676">
    <property type="entry name" value="PurM-like_C_sf"/>
</dbReference>
<feature type="binding site" description="in other chain" evidence="9">
    <location>
        <position position="35"/>
    </location>
    <ligand>
        <name>ATP</name>
        <dbReference type="ChEBI" id="CHEBI:30616"/>
        <note>ligand shared between dimeric partners</note>
    </ligand>
</feature>
<accession>H5SFW1</accession>
<dbReference type="Gene3D" id="3.30.1330.10">
    <property type="entry name" value="PurM-like, N-terminal domain"/>
    <property type="match status" value="1"/>
</dbReference>
<feature type="binding site" description="in other chain" evidence="9">
    <location>
        <begin position="15"/>
        <end position="17"/>
    </location>
    <ligand>
        <name>ATP</name>
        <dbReference type="ChEBI" id="CHEBI:30616"/>
        <note>ligand shared between dimeric partners</note>
    </ligand>
</feature>
<sequence>MAPVDDPHVLIGVATSDDVGVYVLNEEMALVLTTDFFTPVVDDPYAFGQIAVANALSDLYAKGVEPLVALNLVGFPAKKLPLRLLSEILRGGSDKAREAGVVILGGHTVDDLEPKYGLAVLGLARPAEIIPNSGARPGDRLVLTKPLGLGIITTGIKRERVSPDVEAEAIHVMTTLNRAAARAMRQIGVHAATDVTGYGLLGHLRNLLVASSVSATIWLSRVPVLTAAWELIAERIVPGGTLANHAYLAPFVDWAPDISEDAQLVLCDAQTSGGVLIAVASEKTEALCDALRENGALAASVIGEITAGAAGRVRVLP</sequence>
<keyword evidence="4 9" id="KW-0547">Nucleotide-binding</keyword>
<organism evidence="12">
    <name type="scientific">uncultured Acidobacteriota bacterium</name>
    <dbReference type="NCBI Taxonomy" id="171953"/>
    <lineage>
        <taxon>Bacteria</taxon>
        <taxon>Pseudomonadati</taxon>
        <taxon>Acidobacteriota</taxon>
        <taxon>environmental samples</taxon>
    </lineage>
</organism>
<dbReference type="Pfam" id="PF00586">
    <property type="entry name" value="AIRS"/>
    <property type="match status" value="1"/>
</dbReference>
<evidence type="ECO:0000259" key="10">
    <source>
        <dbReference type="Pfam" id="PF00586"/>
    </source>
</evidence>
<dbReference type="InterPro" id="IPR004536">
    <property type="entry name" value="SPS/SelD"/>
</dbReference>